<proteinExistence type="predicted"/>
<gene>
    <name evidence="2" type="ORF">Pfra01_001758400</name>
</gene>
<dbReference type="EMBL" id="BSXT01002070">
    <property type="protein sequence ID" value="GMF47042.1"/>
    <property type="molecule type" value="Genomic_DNA"/>
</dbReference>
<protein>
    <submittedName>
        <fullName evidence="2">Unnamed protein product</fullName>
    </submittedName>
</protein>
<organism evidence="2 3">
    <name type="scientific">Phytophthora fragariaefolia</name>
    <dbReference type="NCBI Taxonomy" id="1490495"/>
    <lineage>
        <taxon>Eukaryota</taxon>
        <taxon>Sar</taxon>
        <taxon>Stramenopiles</taxon>
        <taxon>Oomycota</taxon>
        <taxon>Peronosporomycetes</taxon>
        <taxon>Peronosporales</taxon>
        <taxon>Peronosporaceae</taxon>
        <taxon>Phytophthora</taxon>
    </lineage>
</organism>
<feature type="coiled-coil region" evidence="1">
    <location>
        <begin position="63"/>
        <end position="104"/>
    </location>
</feature>
<sequence>MNPQVQQLGDDAINRTLQLMDANTHLRHDIQFLNDFGEQEAARVEREAARERTLLEEDFRRLADDHLGEIQALNLRVVDLEAELNQARRRIQNLEAAAQETSLDADKLMAFLNGGSSELRGNWPRLRL</sequence>
<evidence type="ECO:0000313" key="3">
    <source>
        <dbReference type="Proteomes" id="UP001165121"/>
    </source>
</evidence>
<name>A0A9W6XWY8_9STRA</name>
<dbReference type="AlphaFoldDB" id="A0A9W6XWY8"/>
<dbReference type="OrthoDB" id="10353752at2759"/>
<accession>A0A9W6XWY8</accession>
<reference evidence="2" key="1">
    <citation type="submission" date="2023-04" db="EMBL/GenBank/DDBJ databases">
        <title>Phytophthora fragariaefolia NBRC 109709.</title>
        <authorList>
            <person name="Ichikawa N."/>
            <person name="Sato H."/>
            <person name="Tonouchi N."/>
        </authorList>
    </citation>
    <scope>NUCLEOTIDE SEQUENCE</scope>
    <source>
        <strain evidence="2">NBRC 109709</strain>
    </source>
</reference>
<keyword evidence="3" id="KW-1185">Reference proteome</keyword>
<comment type="caution">
    <text evidence="2">The sequence shown here is derived from an EMBL/GenBank/DDBJ whole genome shotgun (WGS) entry which is preliminary data.</text>
</comment>
<evidence type="ECO:0000256" key="1">
    <source>
        <dbReference type="SAM" id="Coils"/>
    </source>
</evidence>
<dbReference type="Proteomes" id="UP001165121">
    <property type="component" value="Unassembled WGS sequence"/>
</dbReference>
<keyword evidence="1" id="KW-0175">Coiled coil</keyword>
<evidence type="ECO:0000313" key="2">
    <source>
        <dbReference type="EMBL" id="GMF47042.1"/>
    </source>
</evidence>